<feature type="compositionally biased region" description="Basic residues" evidence="1">
    <location>
        <begin position="139"/>
        <end position="149"/>
    </location>
</feature>
<name>A0ABD1W702_9LAMI</name>
<evidence type="ECO:0000313" key="2">
    <source>
        <dbReference type="EMBL" id="KAL2545445.1"/>
    </source>
</evidence>
<dbReference type="EMBL" id="JBFOLJ010000004">
    <property type="protein sequence ID" value="KAL2545445.1"/>
    <property type="molecule type" value="Genomic_DNA"/>
</dbReference>
<comment type="caution">
    <text evidence="2">The sequence shown here is derived from an EMBL/GenBank/DDBJ whole genome shotgun (WGS) entry which is preliminary data.</text>
</comment>
<gene>
    <name evidence="2" type="ORF">Fot_14678</name>
</gene>
<evidence type="ECO:0000256" key="1">
    <source>
        <dbReference type="SAM" id="MobiDB-lite"/>
    </source>
</evidence>
<dbReference type="Proteomes" id="UP001604277">
    <property type="component" value="Unassembled WGS sequence"/>
</dbReference>
<feature type="compositionally biased region" description="Basic and acidic residues" evidence="1">
    <location>
        <begin position="119"/>
        <end position="138"/>
    </location>
</feature>
<evidence type="ECO:0000313" key="3">
    <source>
        <dbReference type="Proteomes" id="UP001604277"/>
    </source>
</evidence>
<feature type="region of interest" description="Disordered" evidence="1">
    <location>
        <begin position="119"/>
        <end position="149"/>
    </location>
</feature>
<reference evidence="3" key="1">
    <citation type="submission" date="2024-07" db="EMBL/GenBank/DDBJ databases">
        <title>Two chromosome-level genome assemblies of Korean endemic species Abeliophyllum distichum and Forsythia ovata (Oleaceae).</title>
        <authorList>
            <person name="Jang H."/>
        </authorList>
    </citation>
    <scope>NUCLEOTIDE SEQUENCE [LARGE SCALE GENOMIC DNA]</scope>
</reference>
<sequence>MMLTKIWTPQRYCGQCNRVISTQHNYMEMMWNLKYSLWCIDILLSRKKLPLLFHMVVQRHLRHLLHFKNHLSVIHQHQEKFEIDLEKDNSAKTSENVGQVELLHHTHWNEDKGWVDEVTTEHYASENDRGKNGHEKSSSKSKHKFGVSK</sequence>
<keyword evidence="3" id="KW-1185">Reference proteome</keyword>
<dbReference type="AlphaFoldDB" id="A0ABD1W702"/>
<organism evidence="2 3">
    <name type="scientific">Forsythia ovata</name>
    <dbReference type="NCBI Taxonomy" id="205694"/>
    <lineage>
        <taxon>Eukaryota</taxon>
        <taxon>Viridiplantae</taxon>
        <taxon>Streptophyta</taxon>
        <taxon>Embryophyta</taxon>
        <taxon>Tracheophyta</taxon>
        <taxon>Spermatophyta</taxon>
        <taxon>Magnoliopsida</taxon>
        <taxon>eudicotyledons</taxon>
        <taxon>Gunneridae</taxon>
        <taxon>Pentapetalae</taxon>
        <taxon>asterids</taxon>
        <taxon>lamiids</taxon>
        <taxon>Lamiales</taxon>
        <taxon>Oleaceae</taxon>
        <taxon>Forsythieae</taxon>
        <taxon>Forsythia</taxon>
    </lineage>
</organism>
<proteinExistence type="predicted"/>
<protein>
    <submittedName>
        <fullName evidence="2">Uncharacterized protein</fullName>
    </submittedName>
</protein>
<accession>A0ABD1W702</accession>